<evidence type="ECO:0000256" key="1">
    <source>
        <dbReference type="ARBA" id="ARBA00005854"/>
    </source>
</evidence>
<sequence>MKIVVLDGYAINNGDITWNDFEQLGDFKVYPRTNKEDIIERAKDAEMILLNKVPMKEETLLQLPKLKYIGVLATGFNIVDVDAAKRLGIAVTNIPNYSTDSVAQTAFAHILNITNKVDYYACENRKGRWSQQSDFCYIDTPIQELTGKTLGVIGLGNIGKRVAEIALAFGLKVKAFTSKKAEELPSGIEKASLNELLSTSDIVSLHCPLTDTTREMINKDTLRLMKPNAILVNTSRGPLVNEHDIAEALHSKLIAAYAADVMCKEPPTADNPLFKCENAYITPHVAWASTEALGRLLDIALSNAKAFINGNPTNVVNP</sequence>
<protein>
    <submittedName>
        <fullName evidence="7">D-2-hydroxyacid dehydrogenase</fullName>
    </submittedName>
</protein>
<keyword evidence="2 4" id="KW-0560">Oxidoreductase</keyword>
<dbReference type="InterPro" id="IPR029752">
    <property type="entry name" value="D-isomer_DH_CS1"/>
</dbReference>
<dbReference type="Pfam" id="PF00389">
    <property type="entry name" value="2-Hacid_dh"/>
    <property type="match status" value="1"/>
</dbReference>
<name>A0ABS6YFM6_9BACT</name>
<evidence type="ECO:0000313" key="7">
    <source>
        <dbReference type="EMBL" id="MBW4770062.1"/>
    </source>
</evidence>
<evidence type="ECO:0000256" key="2">
    <source>
        <dbReference type="ARBA" id="ARBA00023002"/>
    </source>
</evidence>
<dbReference type="PROSITE" id="PS00065">
    <property type="entry name" value="D_2_HYDROXYACID_DH_1"/>
    <property type="match status" value="1"/>
</dbReference>
<evidence type="ECO:0000313" key="8">
    <source>
        <dbReference type="Proteomes" id="UP000788426"/>
    </source>
</evidence>
<gene>
    <name evidence="7" type="ORF">KZO38_09895</name>
</gene>
<dbReference type="PANTHER" id="PTHR43761">
    <property type="entry name" value="D-ISOMER SPECIFIC 2-HYDROXYACID DEHYDROGENASE FAMILY PROTEIN (AFU_ORTHOLOGUE AFUA_1G13630)"/>
    <property type="match status" value="1"/>
</dbReference>
<dbReference type="InterPro" id="IPR029753">
    <property type="entry name" value="D-isomer_DH_CS"/>
</dbReference>
<evidence type="ECO:0000256" key="3">
    <source>
        <dbReference type="ARBA" id="ARBA00023027"/>
    </source>
</evidence>
<dbReference type="RefSeq" id="WP_219482278.1">
    <property type="nucleotide sequence ID" value="NZ_JAHXCT010000008.1"/>
</dbReference>
<dbReference type="InterPro" id="IPR050418">
    <property type="entry name" value="D-iso_2-hydroxyacid_DH_PdxB"/>
</dbReference>
<feature type="domain" description="D-isomer specific 2-hydroxyacid dehydrogenase NAD-binding" evidence="6">
    <location>
        <begin position="107"/>
        <end position="286"/>
    </location>
</feature>
<accession>A0ABS6YFM6</accession>
<keyword evidence="8" id="KW-1185">Reference proteome</keyword>
<reference evidence="7 8" key="1">
    <citation type="submission" date="2021-07" db="EMBL/GenBank/DDBJ databases">
        <title>Genomic diversity and antimicrobial resistance of Prevotella spp. isolated from chronic lung disease airways.</title>
        <authorList>
            <person name="Webb K.A."/>
            <person name="Olagoke O.S."/>
            <person name="Baird T."/>
            <person name="Neill J."/>
            <person name="Pham A."/>
            <person name="Wells T.J."/>
            <person name="Ramsay K.A."/>
            <person name="Bell S.C."/>
            <person name="Sarovich D.S."/>
            <person name="Price E.P."/>
        </authorList>
    </citation>
    <scope>NUCLEOTIDE SEQUENCE [LARGE SCALE GENOMIC DNA]</scope>
    <source>
        <strain evidence="7 8">SCHI0011.S.12</strain>
    </source>
</reference>
<evidence type="ECO:0000256" key="4">
    <source>
        <dbReference type="RuleBase" id="RU003719"/>
    </source>
</evidence>
<dbReference type="PANTHER" id="PTHR43761:SF1">
    <property type="entry name" value="D-ISOMER SPECIFIC 2-HYDROXYACID DEHYDROGENASE CATALYTIC DOMAIN-CONTAINING PROTEIN-RELATED"/>
    <property type="match status" value="1"/>
</dbReference>
<evidence type="ECO:0000259" key="6">
    <source>
        <dbReference type="Pfam" id="PF02826"/>
    </source>
</evidence>
<evidence type="ECO:0000259" key="5">
    <source>
        <dbReference type="Pfam" id="PF00389"/>
    </source>
</evidence>
<proteinExistence type="inferred from homology"/>
<dbReference type="PROSITE" id="PS00671">
    <property type="entry name" value="D_2_HYDROXYACID_DH_3"/>
    <property type="match status" value="1"/>
</dbReference>
<comment type="similarity">
    <text evidence="1 4">Belongs to the D-isomer specific 2-hydroxyacid dehydrogenase family.</text>
</comment>
<dbReference type="PROSITE" id="PS00670">
    <property type="entry name" value="D_2_HYDROXYACID_DH_2"/>
    <property type="match status" value="1"/>
</dbReference>
<dbReference type="Pfam" id="PF02826">
    <property type="entry name" value="2-Hacid_dh_C"/>
    <property type="match status" value="1"/>
</dbReference>
<dbReference type="Proteomes" id="UP000788426">
    <property type="component" value="Unassembled WGS sequence"/>
</dbReference>
<keyword evidence="3" id="KW-0520">NAD</keyword>
<feature type="domain" description="D-isomer specific 2-hydroxyacid dehydrogenase catalytic" evidence="5">
    <location>
        <begin position="21"/>
        <end position="317"/>
    </location>
</feature>
<dbReference type="EMBL" id="JAHXCT010000008">
    <property type="protein sequence ID" value="MBW4770062.1"/>
    <property type="molecule type" value="Genomic_DNA"/>
</dbReference>
<organism evidence="7 8">
    <name type="scientific">Hoylesella nanceiensis</name>
    <dbReference type="NCBI Taxonomy" id="425941"/>
    <lineage>
        <taxon>Bacteria</taxon>
        <taxon>Pseudomonadati</taxon>
        <taxon>Bacteroidota</taxon>
        <taxon>Bacteroidia</taxon>
        <taxon>Bacteroidales</taxon>
        <taxon>Prevotellaceae</taxon>
        <taxon>Hoylesella</taxon>
    </lineage>
</organism>
<comment type="caution">
    <text evidence="7">The sequence shown here is derived from an EMBL/GenBank/DDBJ whole genome shotgun (WGS) entry which is preliminary data.</text>
</comment>
<dbReference type="CDD" id="cd12162">
    <property type="entry name" value="2-Hacid_dh_4"/>
    <property type="match status" value="1"/>
</dbReference>
<dbReference type="InterPro" id="IPR006140">
    <property type="entry name" value="D-isomer_DH_NAD-bd"/>
</dbReference>
<dbReference type="InterPro" id="IPR006139">
    <property type="entry name" value="D-isomer_2_OHA_DH_cat_dom"/>
</dbReference>